<dbReference type="InterPro" id="IPR000754">
    <property type="entry name" value="Ribosomal_uS9"/>
</dbReference>
<dbReference type="Gene3D" id="3.30.230.10">
    <property type="match status" value="1"/>
</dbReference>
<dbReference type="InterPro" id="IPR020574">
    <property type="entry name" value="Ribosomal_uS9_CS"/>
</dbReference>
<keyword evidence="5" id="KW-0175">Coiled coil</keyword>
<dbReference type="HOGENOM" id="CLU_036531_1_0_1"/>
<dbReference type="eggNOG" id="KOG1697">
    <property type="taxonomic scope" value="Eukaryota"/>
</dbReference>
<dbReference type="PANTHER" id="PTHR21569">
    <property type="entry name" value="RIBOSOMAL PROTEIN S9"/>
    <property type="match status" value="1"/>
</dbReference>
<dbReference type="Proteomes" id="UP000015241">
    <property type="component" value="Unassembled WGS sequence"/>
</dbReference>
<dbReference type="InParanoid" id="S8EII6"/>
<dbReference type="Pfam" id="PF00380">
    <property type="entry name" value="Ribosomal_S9"/>
    <property type="match status" value="1"/>
</dbReference>
<dbReference type="OrthoDB" id="10254627at2759"/>
<evidence type="ECO:0000256" key="1">
    <source>
        <dbReference type="ARBA" id="ARBA00005251"/>
    </source>
</evidence>
<proteinExistence type="inferred from homology"/>
<dbReference type="GO" id="GO:0003735">
    <property type="term" value="F:structural constituent of ribosome"/>
    <property type="evidence" value="ECO:0007669"/>
    <property type="project" value="InterPro"/>
</dbReference>
<dbReference type="STRING" id="743788.S8EII6"/>
<accession>S8EII6</accession>
<keyword evidence="2 4" id="KW-0689">Ribosomal protein</keyword>
<evidence type="ECO:0000313" key="6">
    <source>
        <dbReference type="EMBL" id="EPT04992.1"/>
    </source>
</evidence>
<dbReference type="InterPro" id="IPR014721">
    <property type="entry name" value="Ribsml_uS5_D2-typ_fold_subgr"/>
</dbReference>
<evidence type="ECO:0000256" key="4">
    <source>
        <dbReference type="RuleBase" id="RU003815"/>
    </source>
</evidence>
<keyword evidence="3 4" id="KW-0687">Ribonucleoprotein</keyword>
<evidence type="ECO:0008006" key="8">
    <source>
        <dbReference type="Google" id="ProtNLM"/>
    </source>
</evidence>
<dbReference type="AlphaFoldDB" id="S8EII6"/>
<dbReference type="SUPFAM" id="SSF54211">
    <property type="entry name" value="Ribosomal protein S5 domain 2-like"/>
    <property type="match status" value="1"/>
</dbReference>
<organism evidence="6 7">
    <name type="scientific">Fomitopsis schrenkii</name>
    <name type="common">Brown rot fungus</name>
    <dbReference type="NCBI Taxonomy" id="2126942"/>
    <lineage>
        <taxon>Eukaryota</taxon>
        <taxon>Fungi</taxon>
        <taxon>Dikarya</taxon>
        <taxon>Basidiomycota</taxon>
        <taxon>Agaricomycotina</taxon>
        <taxon>Agaricomycetes</taxon>
        <taxon>Polyporales</taxon>
        <taxon>Fomitopsis</taxon>
    </lineage>
</organism>
<protein>
    <recommendedName>
        <fullName evidence="8">Ribosomal protein S5 domain 2-like protein</fullName>
    </recommendedName>
</protein>
<comment type="similarity">
    <text evidence="1 4">Belongs to the universal ribosomal protein uS9 family.</text>
</comment>
<sequence>MNVVRNAVGSALRCRTYATYVPPASLREFVPNPSRQAMKPPPKSPNFYTGRAEYYDQLNDLETAVQQTRQALQSLQLLPLPVFARNTIPPVQHVWQSKRDVTQWIGTTISMTRYRRLITTLNQLDQYRRIADVAGVDVLADRIQDILSVFEKPNKAAILAHGKRKPVEFDEYGRTYTTGRRKTSAARAWTIAVQRPSEVTAPEPETAEEPLPQIESTVTSALGDDPLEPVQVTTSNIIVNNRPLADYFPQLPDRERVILPFKIAGLIGAYNVFALVRGGGSTGQSGALSLAIAKALATHAPDVEPLLRKAKLLRRDPRMVERKKTGRKGARADYNWVKR</sequence>
<evidence type="ECO:0000313" key="7">
    <source>
        <dbReference type="Proteomes" id="UP000015241"/>
    </source>
</evidence>
<dbReference type="EMBL" id="KE504125">
    <property type="protein sequence ID" value="EPT04992.1"/>
    <property type="molecule type" value="Genomic_DNA"/>
</dbReference>
<dbReference type="PANTHER" id="PTHR21569:SF1">
    <property type="entry name" value="SMALL RIBOSOMAL SUBUNIT PROTEIN US9M"/>
    <property type="match status" value="1"/>
</dbReference>
<dbReference type="GO" id="GO:0005763">
    <property type="term" value="C:mitochondrial small ribosomal subunit"/>
    <property type="evidence" value="ECO:0007669"/>
    <property type="project" value="TreeGrafter"/>
</dbReference>
<dbReference type="PROSITE" id="PS00360">
    <property type="entry name" value="RIBOSOMAL_S9"/>
    <property type="match status" value="1"/>
</dbReference>
<dbReference type="InterPro" id="IPR020568">
    <property type="entry name" value="Ribosomal_Su5_D2-typ_SF"/>
</dbReference>
<gene>
    <name evidence="6" type="ORF">FOMPIDRAFT_1156497</name>
</gene>
<dbReference type="GO" id="GO:0003723">
    <property type="term" value="F:RNA binding"/>
    <property type="evidence" value="ECO:0007669"/>
    <property type="project" value="TreeGrafter"/>
</dbReference>
<dbReference type="GO" id="GO:0006412">
    <property type="term" value="P:translation"/>
    <property type="evidence" value="ECO:0007669"/>
    <property type="project" value="InterPro"/>
</dbReference>
<evidence type="ECO:0000256" key="2">
    <source>
        <dbReference type="ARBA" id="ARBA00022980"/>
    </source>
</evidence>
<keyword evidence="7" id="KW-1185">Reference proteome</keyword>
<reference evidence="6 7" key="1">
    <citation type="journal article" date="2012" name="Science">
        <title>The Paleozoic origin of enzymatic lignin decomposition reconstructed from 31 fungal genomes.</title>
        <authorList>
            <person name="Floudas D."/>
            <person name="Binder M."/>
            <person name="Riley R."/>
            <person name="Barry K."/>
            <person name="Blanchette R.A."/>
            <person name="Henrissat B."/>
            <person name="Martinez A.T."/>
            <person name="Otillar R."/>
            <person name="Spatafora J.W."/>
            <person name="Yadav J.S."/>
            <person name="Aerts A."/>
            <person name="Benoit I."/>
            <person name="Boyd A."/>
            <person name="Carlson A."/>
            <person name="Copeland A."/>
            <person name="Coutinho P.M."/>
            <person name="de Vries R.P."/>
            <person name="Ferreira P."/>
            <person name="Findley K."/>
            <person name="Foster B."/>
            <person name="Gaskell J."/>
            <person name="Glotzer D."/>
            <person name="Gorecki P."/>
            <person name="Heitman J."/>
            <person name="Hesse C."/>
            <person name="Hori C."/>
            <person name="Igarashi K."/>
            <person name="Jurgens J.A."/>
            <person name="Kallen N."/>
            <person name="Kersten P."/>
            <person name="Kohler A."/>
            <person name="Kuees U."/>
            <person name="Kumar T.K.A."/>
            <person name="Kuo A."/>
            <person name="LaButti K."/>
            <person name="Larrondo L.F."/>
            <person name="Lindquist E."/>
            <person name="Ling A."/>
            <person name="Lombard V."/>
            <person name="Lucas S."/>
            <person name="Lundell T."/>
            <person name="Martin R."/>
            <person name="McLaughlin D.J."/>
            <person name="Morgenstern I."/>
            <person name="Morin E."/>
            <person name="Murat C."/>
            <person name="Nagy L.G."/>
            <person name="Nolan M."/>
            <person name="Ohm R.A."/>
            <person name="Patyshakuliyeva A."/>
            <person name="Rokas A."/>
            <person name="Ruiz-Duenas F.J."/>
            <person name="Sabat G."/>
            <person name="Salamov A."/>
            <person name="Samejima M."/>
            <person name="Schmutz J."/>
            <person name="Slot J.C."/>
            <person name="St John F."/>
            <person name="Stenlid J."/>
            <person name="Sun H."/>
            <person name="Sun S."/>
            <person name="Syed K."/>
            <person name="Tsang A."/>
            <person name="Wiebenga A."/>
            <person name="Young D."/>
            <person name="Pisabarro A."/>
            <person name="Eastwood D.C."/>
            <person name="Martin F."/>
            <person name="Cullen D."/>
            <person name="Grigoriev I.V."/>
            <person name="Hibbett D.S."/>
        </authorList>
    </citation>
    <scope>NUCLEOTIDE SEQUENCE</scope>
    <source>
        <strain evidence="7">FP-58527</strain>
    </source>
</reference>
<evidence type="ECO:0000256" key="3">
    <source>
        <dbReference type="ARBA" id="ARBA00023274"/>
    </source>
</evidence>
<feature type="coiled-coil region" evidence="5">
    <location>
        <begin position="51"/>
        <end position="78"/>
    </location>
</feature>
<name>S8EII6_FOMSC</name>
<dbReference type="FunCoup" id="S8EII6">
    <property type="interactions" value="174"/>
</dbReference>
<evidence type="ECO:0000256" key="5">
    <source>
        <dbReference type="SAM" id="Coils"/>
    </source>
</evidence>